<proteinExistence type="predicted"/>
<accession>A0A0F9AKN8</accession>
<dbReference type="EMBL" id="LAZR01054208">
    <property type="protein sequence ID" value="KKK79044.1"/>
    <property type="molecule type" value="Genomic_DNA"/>
</dbReference>
<organism evidence="1">
    <name type="scientific">marine sediment metagenome</name>
    <dbReference type="NCBI Taxonomy" id="412755"/>
    <lineage>
        <taxon>unclassified sequences</taxon>
        <taxon>metagenomes</taxon>
        <taxon>ecological metagenomes</taxon>
    </lineage>
</organism>
<sequence length="33" mass="3579">AMDREEGAKEAASFVKDIDFAPSGRVFDEAFAT</sequence>
<evidence type="ECO:0000313" key="1">
    <source>
        <dbReference type="EMBL" id="KKK79044.1"/>
    </source>
</evidence>
<protein>
    <submittedName>
        <fullName evidence="1">Uncharacterized protein</fullName>
    </submittedName>
</protein>
<comment type="caution">
    <text evidence="1">The sequence shown here is derived from an EMBL/GenBank/DDBJ whole genome shotgun (WGS) entry which is preliminary data.</text>
</comment>
<gene>
    <name evidence="1" type="ORF">LCGC14_2837460</name>
</gene>
<feature type="non-terminal residue" evidence="1">
    <location>
        <position position="1"/>
    </location>
</feature>
<dbReference type="AlphaFoldDB" id="A0A0F9AKN8"/>
<reference evidence="1" key="1">
    <citation type="journal article" date="2015" name="Nature">
        <title>Complex archaea that bridge the gap between prokaryotes and eukaryotes.</title>
        <authorList>
            <person name="Spang A."/>
            <person name="Saw J.H."/>
            <person name="Jorgensen S.L."/>
            <person name="Zaremba-Niedzwiedzka K."/>
            <person name="Martijn J."/>
            <person name="Lind A.E."/>
            <person name="van Eijk R."/>
            <person name="Schleper C."/>
            <person name="Guy L."/>
            <person name="Ettema T.J."/>
        </authorList>
    </citation>
    <scope>NUCLEOTIDE SEQUENCE</scope>
</reference>
<name>A0A0F9AKN8_9ZZZZ</name>